<name>A0A397RY06_9GLOM</name>
<keyword evidence="1" id="KW-0560">Oxidoreductase</keyword>
<dbReference type="Proteomes" id="UP000265703">
    <property type="component" value="Unassembled WGS sequence"/>
</dbReference>
<dbReference type="GO" id="GO:0016491">
    <property type="term" value="F:oxidoreductase activity"/>
    <property type="evidence" value="ECO:0007669"/>
    <property type="project" value="UniProtKB-KW"/>
</dbReference>
<evidence type="ECO:0000256" key="1">
    <source>
        <dbReference type="ARBA" id="ARBA00023002"/>
    </source>
</evidence>
<evidence type="ECO:0000313" key="2">
    <source>
        <dbReference type="EMBL" id="RIA79073.1"/>
    </source>
</evidence>
<dbReference type="Gene3D" id="3.40.50.720">
    <property type="entry name" value="NAD(P)-binding Rossmann-like Domain"/>
    <property type="match status" value="1"/>
</dbReference>
<sequence>KIGEIDFDNLNLEKGSYWNIFKAYGNTKLMNVIITKELGRIVQNENIITYLLHPGVIKTNITHMNNGPVTFCLNVIAKMFGLTVEQGAINTLYPILSPENKETGKYYNEGIEEEPNKVANDPGLAKKLWDVSKQILKDHRMI</sequence>
<evidence type="ECO:0000313" key="3">
    <source>
        <dbReference type="Proteomes" id="UP000265703"/>
    </source>
</evidence>
<feature type="non-terminal residue" evidence="2">
    <location>
        <position position="1"/>
    </location>
</feature>
<organism evidence="2 3">
    <name type="scientific">Glomus cerebriforme</name>
    <dbReference type="NCBI Taxonomy" id="658196"/>
    <lineage>
        <taxon>Eukaryota</taxon>
        <taxon>Fungi</taxon>
        <taxon>Fungi incertae sedis</taxon>
        <taxon>Mucoromycota</taxon>
        <taxon>Glomeromycotina</taxon>
        <taxon>Glomeromycetes</taxon>
        <taxon>Glomerales</taxon>
        <taxon>Glomeraceae</taxon>
        <taxon>Glomus</taxon>
    </lineage>
</organism>
<protein>
    <submittedName>
        <fullName evidence="2">Uncharacterized protein</fullName>
    </submittedName>
</protein>
<proteinExistence type="predicted"/>
<accession>A0A397RY06</accession>
<keyword evidence="3" id="KW-1185">Reference proteome</keyword>
<dbReference type="EMBL" id="QKYT01001588">
    <property type="protein sequence ID" value="RIA79073.1"/>
    <property type="molecule type" value="Genomic_DNA"/>
</dbReference>
<comment type="caution">
    <text evidence="2">The sequence shown here is derived from an EMBL/GenBank/DDBJ whole genome shotgun (WGS) entry which is preliminary data.</text>
</comment>
<dbReference type="PANTHER" id="PTHR43157">
    <property type="entry name" value="PHOSPHATIDYLINOSITOL-GLYCAN BIOSYNTHESIS CLASS F PROTEIN-RELATED"/>
    <property type="match status" value="1"/>
</dbReference>
<dbReference type="STRING" id="658196.A0A397RY06"/>
<dbReference type="OrthoDB" id="2317797at2759"/>
<dbReference type="SUPFAM" id="SSF51735">
    <property type="entry name" value="NAD(P)-binding Rossmann-fold domains"/>
    <property type="match status" value="1"/>
</dbReference>
<reference evidence="2 3" key="1">
    <citation type="submission" date="2018-06" db="EMBL/GenBank/DDBJ databases">
        <title>Comparative genomics reveals the genomic features of Rhizophagus irregularis, R. cerebriforme, R. diaphanum and Gigaspora rosea, and their symbiotic lifestyle signature.</title>
        <authorList>
            <person name="Morin E."/>
            <person name="San Clemente H."/>
            <person name="Chen E.C.H."/>
            <person name="De La Providencia I."/>
            <person name="Hainaut M."/>
            <person name="Kuo A."/>
            <person name="Kohler A."/>
            <person name="Murat C."/>
            <person name="Tang N."/>
            <person name="Roy S."/>
            <person name="Loubradou J."/>
            <person name="Henrissat B."/>
            <person name="Grigoriev I.V."/>
            <person name="Corradi N."/>
            <person name="Roux C."/>
            <person name="Martin F.M."/>
        </authorList>
    </citation>
    <scope>NUCLEOTIDE SEQUENCE [LARGE SCALE GENOMIC DNA]</scope>
    <source>
        <strain evidence="2 3">DAOM 227022</strain>
    </source>
</reference>
<gene>
    <name evidence="2" type="ORF">C1645_841589</name>
</gene>
<dbReference type="PANTHER" id="PTHR43157:SF31">
    <property type="entry name" value="PHOSPHATIDYLINOSITOL-GLYCAN BIOSYNTHESIS CLASS F PROTEIN"/>
    <property type="match status" value="1"/>
</dbReference>
<dbReference type="AlphaFoldDB" id="A0A397RY06"/>
<dbReference type="InterPro" id="IPR036291">
    <property type="entry name" value="NAD(P)-bd_dom_sf"/>
</dbReference>